<dbReference type="EMBL" id="RBNJ01005640">
    <property type="protein sequence ID" value="RUS29101.1"/>
    <property type="molecule type" value="Genomic_DNA"/>
</dbReference>
<dbReference type="InterPro" id="IPR012312">
    <property type="entry name" value="Hemerythrin-like"/>
</dbReference>
<sequence>MPAEMTVFELFVKDLRCAHNPFRRGFDIIIKTAPSVPAAEIPDFMGYCYAMMESVNGHHHLEDDVVFPFVSQKINTSGWESDHVELTRRIEAVNAMVKEYTATPAKYDAVAFGAAIASMRDMLIPHLDSEEKDLSLKFLEENYTEDQVRELREKASEHSRTHGDSTITLPFLVMHTAPEDRPWPPAPWFVRTIILPWVLYPKHKRYVDRLVIIWGFEKVPLTGGSTALMTSEFSELSDVIASITSTRNISHFKTHPVNTFRLFTTLSFKYEFSKTIYQANKDASQSPIPIRDKNLVLQSETRIQHSRRAYLLGGLYRETIDTSAHN</sequence>
<dbReference type="CDD" id="cd12108">
    <property type="entry name" value="Hr-like"/>
    <property type="match status" value="1"/>
</dbReference>
<organism evidence="2 3">
    <name type="scientific">Jimgerdemannia flammicorona</name>
    <dbReference type="NCBI Taxonomy" id="994334"/>
    <lineage>
        <taxon>Eukaryota</taxon>
        <taxon>Fungi</taxon>
        <taxon>Fungi incertae sedis</taxon>
        <taxon>Mucoromycota</taxon>
        <taxon>Mucoromycotina</taxon>
        <taxon>Endogonomycetes</taxon>
        <taxon>Endogonales</taxon>
        <taxon>Endogonaceae</taxon>
        <taxon>Jimgerdemannia</taxon>
    </lineage>
</organism>
<evidence type="ECO:0000259" key="1">
    <source>
        <dbReference type="Pfam" id="PF01814"/>
    </source>
</evidence>
<proteinExistence type="predicted"/>
<dbReference type="PANTHER" id="PTHR38048:SF2">
    <property type="entry name" value="HEMERYTHRIN-LIKE DOMAIN-CONTAINING PROTEIN"/>
    <property type="match status" value="1"/>
</dbReference>
<dbReference type="PANTHER" id="PTHR38048">
    <property type="entry name" value="EXPRESSED PROTEIN"/>
    <property type="match status" value="1"/>
</dbReference>
<reference evidence="2 3" key="1">
    <citation type="journal article" date="2018" name="New Phytol.">
        <title>Phylogenomics of Endogonaceae and evolution of mycorrhizas within Mucoromycota.</title>
        <authorList>
            <person name="Chang Y."/>
            <person name="Desiro A."/>
            <person name="Na H."/>
            <person name="Sandor L."/>
            <person name="Lipzen A."/>
            <person name="Clum A."/>
            <person name="Barry K."/>
            <person name="Grigoriev I.V."/>
            <person name="Martin F.M."/>
            <person name="Stajich J.E."/>
            <person name="Smith M.E."/>
            <person name="Bonito G."/>
            <person name="Spatafora J.W."/>
        </authorList>
    </citation>
    <scope>NUCLEOTIDE SEQUENCE [LARGE SCALE GENOMIC DNA]</scope>
    <source>
        <strain evidence="2 3">AD002</strain>
    </source>
</reference>
<dbReference type="Gene3D" id="1.20.120.520">
    <property type="entry name" value="nmb1532 protein domain like"/>
    <property type="match status" value="1"/>
</dbReference>
<dbReference type="InterPro" id="IPR053206">
    <property type="entry name" value="Dimeric_xanthone_biosynth"/>
</dbReference>
<keyword evidence="3" id="KW-1185">Reference proteome</keyword>
<evidence type="ECO:0000313" key="2">
    <source>
        <dbReference type="EMBL" id="RUS29101.1"/>
    </source>
</evidence>
<feature type="domain" description="Hemerythrin-like" evidence="1">
    <location>
        <begin position="12"/>
        <end position="134"/>
    </location>
</feature>
<accession>A0A433QHS6</accession>
<protein>
    <recommendedName>
        <fullName evidence="1">Hemerythrin-like domain-containing protein</fullName>
    </recommendedName>
</protein>
<dbReference type="Pfam" id="PF01814">
    <property type="entry name" value="Hemerythrin"/>
    <property type="match status" value="1"/>
</dbReference>
<evidence type="ECO:0000313" key="3">
    <source>
        <dbReference type="Proteomes" id="UP000274822"/>
    </source>
</evidence>
<name>A0A433QHS6_9FUNG</name>
<gene>
    <name evidence="2" type="ORF">BC938DRAFT_481065</name>
</gene>
<dbReference type="Proteomes" id="UP000274822">
    <property type="component" value="Unassembled WGS sequence"/>
</dbReference>
<comment type="caution">
    <text evidence="2">The sequence shown here is derived from an EMBL/GenBank/DDBJ whole genome shotgun (WGS) entry which is preliminary data.</text>
</comment>
<dbReference type="AlphaFoldDB" id="A0A433QHS6"/>